<dbReference type="Proteomes" id="UP000052052">
    <property type="component" value="Unassembled WGS sequence"/>
</dbReference>
<reference evidence="2 3" key="1">
    <citation type="submission" date="2015-05" db="EMBL/GenBank/DDBJ databases">
        <title>Genome sequencing and analysis of members of genus Stenotrophomonas.</title>
        <authorList>
            <person name="Patil P.P."/>
            <person name="Midha S."/>
            <person name="Patil P.B."/>
        </authorList>
    </citation>
    <scope>NUCLEOTIDE SEQUENCE [LARGE SCALE GENOMIC DNA]</scope>
    <source>
        <strain evidence="2 3">DSM 21858</strain>
    </source>
</reference>
<feature type="transmembrane region" description="Helical" evidence="1">
    <location>
        <begin position="12"/>
        <end position="33"/>
    </location>
</feature>
<feature type="transmembrane region" description="Helical" evidence="1">
    <location>
        <begin position="45"/>
        <end position="69"/>
    </location>
</feature>
<comment type="caution">
    <text evidence="2">The sequence shown here is derived from an EMBL/GenBank/DDBJ whole genome shotgun (WGS) entry which is preliminary data.</text>
</comment>
<organism evidence="2 3">
    <name type="scientific">Pseudoxanthomonas dokdonensis</name>
    <dbReference type="NCBI Taxonomy" id="344882"/>
    <lineage>
        <taxon>Bacteria</taxon>
        <taxon>Pseudomonadati</taxon>
        <taxon>Pseudomonadota</taxon>
        <taxon>Gammaproteobacteria</taxon>
        <taxon>Lysobacterales</taxon>
        <taxon>Lysobacteraceae</taxon>
        <taxon>Pseudoxanthomonas</taxon>
    </lineage>
</organism>
<accession>A0A0R0CCX4</accession>
<proteinExistence type="predicted"/>
<dbReference type="OrthoDB" id="6058395at2"/>
<keyword evidence="1" id="KW-0812">Transmembrane</keyword>
<keyword evidence="1" id="KW-0472">Membrane</keyword>
<name>A0A0R0CCX4_9GAMM</name>
<dbReference type="AlphaFoldDB" id="A0A0R0CCX4"/>
<feature type="transmembrane region" description="Helical" evidence="1">
    <location>
        <begin position="76"/>
        <end position="93"/>
    </location>
</feature>
<gene>
    <name evidence="2" type="ORF">ABB29_15415</name>
</gene>
<sequence>MRLLLTTVVSSIAAIAVQPLVLVLWLVLPSVLSGAEMPWGDLGPIFFYSTLFATPFVLLLGVPLSLILWRFGRFRWWPLALAGSLAGAIFAGWELPGGNPGYSSGGSWYGQYQDFVVAGEPTVYGWLNYIQSVLAFALHGLVGASVYYLAWASVLRPNNSFKPNPLRGSA</sequence>
<dbReference type="EMBL" id="LDJL01000021">
    <property type="protein sequence ID" value="KRG67549.1"/>
    <property type="molecule type" value="Genomic_DNA"/>
</dbReference>
<evidence type="ECO:0000313" key="2">
    <source>
        <dbReference type="EMBL" id="KRG67549.1"/>
    </source>
</evidence>
<keyword evidence="3" id="KW-1185">Reference proteome</keyword>
<dbReference type="PATRIC" id="fig|344882.3.peg.1816"/>
<keyword evidence="1" id="KW-1133">Transmembrane helix</keyword>
<protein>
    <submittedName>
        <fullName evidence="2">Uncharacterized protein</fullName>
    </submittedName>
</protein>
<dbReference type="RefSeq" id="WP_057660653.1">
    <property type="nucleotide sequence ID" value="NZ_LDJL01000021.1"/>
</dbReference>
<feature type="transmembrane region" description="Helical" evidence="1">
    <location>
        <begin position="129"/>
        <end position="150"/>
    </location>
</feature>
<evidence type="ECO:0000256" key="1">
    <source>
        <dbReference type="SAM" id="Phobius"/>
    </source>
</evidence>
<evidence type="ECO:0000313" key="3">
    <source>
        <dbReference type="Proteomes" id="UP000052052"/>
    </source>
</evidence>